<keyword evidence="2" id="KW-1185">Reference proteome</keyword>
<evidence type="ECO:0000313" key="1">
    <source>
        <dbReference type="EMBL" id="TQM36796.1"/>
    </source>
</evidence>
<name>A0A543FSI9_9PSEU</name>
<dbReference type="AlphaFoldDB" id="A0A543FSI9"/>
<dbReference type="EMBL" id="VFPH01000002">
    <property type="protein sequence ID" value="TQM36796.1"/>
    <property type="molecule type" value="Genomic_DNA"/>
</dbReference>
<evidence type="ECO:0000313" key="2">
    <source>
        <dbReference type="Proteomes" id="UP000319818"/>
    </source>
</evidence>
<reference evidence="1 2" key="1">
    <citation type="submission" date="2019-06" db="EMBL/GenBank/DDBJ databases">
        <title>Sequencing the genomes of 1000 actinobacteria strains.</title>
        <authorList>
            <person name="Klenk H.-P."/>
        </authorList>
    </citation>
    <scope>NUCLEOTIDE SEQUENCE [LARGE SCALE GENOMIC DNA]</scope>
    <source>
        <strain evidence="1 2">DSM 45511</strain>
    </source>
</reference>
<sequence length="50" mass="5152">MGVFAYGVRETGALRNGPRTAEPAGLGRSWVLQDLVAIAAVARSSGTSFS</sequence>
<gene>
    <name evidence="1" type="ORF">FB388_3982</name>
</gene>
<accession>A0A543FSI9</accession>
<comment type="caution">
    <text evidence="1">The sequence shown here is derived from an EMBL/GenBank/DDBJ whole genome shotgun (WGS) entry which is preliminary data.</text>
</comment>
<proteinExistence type="predicted"/>
<dbReference type="Proteomes" id="UP000319818">
    <property type="component" value="Unassembled WGS sequence"/>
</dbReference>
<protein>
    <submittedName>
        <fullName evidence="1">Uncharacterized protein</fullName>
    </submittedName>
</protein>
<organism evidence="1 2">
    <name type="scientific">Pseudonocardia cypriaca</name>
    <dbReference type="NCBI Taxonomy" id="882449"/>
    <lineage>
        <taxon>Bacteria</taxon>
        <taxon>Bacillati</taxon>
        <taxon>Actinomycetota</taxon>
        <taxon>Actinomycetes</taxon>
        <taxon>Pseudonocardiales</taxon>
        <taxon>Pseudonocardiaceae</taxon>
        <taxon>Pseudonocardia</taxon>
    </lineage>
</organism>